<feature type="compositionally biased region" description="Polar residues" evidence="1">
    <location>
        <begin position="126"/>
        <end position="151"/>
    </location>
</feature>
<dbReference type="EMBL" id="QOIP01000006">
    <property type="protein sequence ID" value="RLU21220.1"/>
    <property type="molecule type" value="Genomic_DNA"/>
</dbReference>
<gene>
    <name evidence="2" type="ORF">DMN91_005593</name>
</gene>
<comment type="caution">
    <text evidence="2">The sequence shown here is derived from an EMBL/GenBank/DDBJ whole genome shotgun (WGS) entry which is preliminary data.</text>
</comment>
<feature type="region of interest" description="Disordered" evidence="1">
    <location>
        <begin position="68"/>
        <end position="151"/>
    </location>
</feature>
<evidence type="ECO:0000313" key="2">
    <source>
        <dbReference type="EMBL" id="RLU21220.1"/>
    </source>
</evidence>
<feature type="compositionally biased region" description="Basic and acidic residues" evidence="1">
    <location>
        <begin position="68"/>
        <end position="81"/>
    </location>
</feature>
<sequence length="151" mass="17053">MTEHLMAVLERLEGSVRETGLPISSIYLQISIGWVARKSTRTPVCYLVSGDCLTLIRDSVRKIRYPVARERRIEQRDDVGHTKPTSESAKNDENEGGQVDHTIPEEENSMCRRRGDSWIPKDRTARNSSSNPGLQANKQTSQEMPSMPTNL</sequence>
<name>A0A3L8DLA7_OOCBI</name>
<dbReference type="AlphaFoldDB" id="A0A3L8DLA7"/>
<protein>
    <submittedName>
        <fullName evidence="2">Uncharacterized protein</fullName>
    </submittedName>
</protein>
<evidence type="ECO:0000256" key="1">
    <source>
        <dbReference type="SAM" id="MobiDB-lite"/>
    </source>
</evidence>
<proteinExistence type="predicted"/>
<reference evidence="2" key="2">
    <citation type="submission" date="2018-07" db="EMBL/GenBank/DDBJ databases">
        <authorList>
            <person name="Mckenzie S.K."/>
            <person name="Kronauer D.J.C."/>
        </authorList>
    </citation>
    <scope>NUCLEOTIDE SEQUENCE</scope>
    <source>
        <strain evidence="2">Clonal line C1</strain>
    </source>
</reference>
<accession>A0A3L8DLA7</accession>
<organism evidence="2">
    <name type="scientific">Ooceraea biroi</name>
    <name type="common">Clonal raider ant</name>
    <name type="synonym">Cerapachys biroi</name>
    <dbReference type="NCBI Taxonomy" id="2015173"/>
    <lineage>
        <taxon>Eukaryota</taxon>
        <taxon>Metazoa</taxon>
        <taxon>Ecdysozoa</taxon>
        <taxon>Arthropoda</taxon>
        <taxon>Hexapoda</taxon>
        <taxon>Insecta</taxon>
        <taxon>Pterygota</taxon>
        <taxon>Neoptera</taxon>
        <taxon>Endopterygota</taxon>
        <taxon>Hymenoptera</taxon>
        <taxon>Apocrita</taxon>
        <taxon>Aculeata</taxon>
        <taxon>Formicoidea</taxon>
        <taxon>Formicidae</taxon>
        <taxon>Dorylinae</taxon>
        <taxon>Ooceraea</taxon>
    </lineage>
</organism>
<reference evidence="2" key="1">
    <citation type="journal article" date="2018" name="Genome Res.">
        <title>The genomic architecture and molecular evolution of ant odorant receptors.</title>
        <authorList>
            <person name="McKenzie S.K."/>
            <person name="Kronauer D.J.C."/>
        </authorList>
    </citation>
    <scope>NUCLEOTIDE SEQUENCE [LARGE SCALE GENOMIC DNA]</scope>
    <source>
        <strain evidence="2">Clonal line C1</strain>
    </source>
</reference>
<feature type="compositionally biased region" description="Basic and acidic residues" evidence="1">
    <location>
        <begin position="109"/>
        <end position="125"/>
    </location>
</feature>
<dbReference type="Proteomes" id="UP000279307">
    <property type="component" value="Chromosome 6"/>
</dbReference>